<proteinExistence type="predicted"/>
<accession>A0A4P6KDN6</accession>
<dbReference type="Proteomes" id="UP000289260">
    <property type="component" value="Chromosome"/>
</dbReference>
<dbReference type="OrthoDB" id="4978768at2"/>
<dbReference type="EMBL" id="CP035806">
    <property type="protein sequence ID" value="QBE48283.1"/>
    <property type="molecule type" value="Genomic_DNA"/>
</dbReference>
<protein>
    <submittedName>
        <fullName evidence="1">Uncharacterized protein</fullName>
    </submittedName>
</protein>
<dbReference type="AlphaFoldDB" id="A0A4P6KDN6"/>
<evidence type="ECO:0000313" key="2">
    <source>
        <dbReference type="Proteomes" id="UP000289260"/>
    </source>
</evidence>
<gene>
    <name evidence="1" type="ORF">EVS81_05065</name>
</gene>
<sequence length="84" mass="9676">MTLIFDGGSPSRLEWEGIAWWVIDQPTQLTREVDWLHPIITHPPEGTVRHSGWRFIAKPSNGQDAQLFDVFDSVLGWQVCCVWN</sequence>
<dbReference type="KEGG" id="ltr:EVS81_05065"/>
<evidence type="ECO:0000313" key="1">
    <source>
        <dbReference type="EMBL" id="QBE48283.1"/>
    </source>
</evidence>
<name>A0A4P6KDN6_9MICO</name>
<reference evidence="1 2" key="1">
    <citation type="submission" date="2019-02" db="EMBL/GenBank/DDBJ databases">
        <authorList>
            <person name="Sun L."/>
            <person name="Pan D."/>
            <person name="Wu X."/>
        </authorList>
    </citation>
    <scope>NUCLEOTIDE SEQUENCE [LARGE SCALE GENOMIC DNA]</scope>
    <source>
        <strain evidence="1 2">JW-1</strain>
    </source>
</reference>
<keyword evidence="2" id="KW-1185">Reference proteome</keyword>
<organism evidence="1 2">
    <name type="scientific">Leucobacter triazinivorans</name>
    <dbReference type="NCBI Taxonomy" id="1784719"/>
    <lineage>
        <taxon>Bacteria</taxon>
        <taxon>Bacillati</taxon>
        <taxon>Actinomycetota</taxon>
        <taxon>Actinomycetes</taxon>
        <taxon>Micrococcales</taxon>
        <taxon>Microbacteriaceae</taxon>
        <taxon>Leucobacter</taxon>
    </lineage>
</organism>
<dbReference type="RefSeq" id="WP_130109421.1">
    <property type="nucleotide sequence ID" value="NZ_CP035806.1"/>
</dbReference>